<dbReference type="AlphaFoldDB" id="A0A399Q5H8"/>
<name>A0A399Q5H8_9MICO</name>
<gene>
    <name evidence="1" type="ORF">DZF97_06095</name>
</gene>
<comment type="caution">
    <text evidence="1">The sequence shown here is derived from an EMBL/GenBank/DDBJ whole genome shotgun (WGS) entry which is preliminary data.</text>
</comment>
<accession>A0A399Q5H8</accession>
<evidence type="ECO:0000313" key="1">
    <source>
        <dbReference type="EMBL" id="RIJ14183.1"/>
    </source>
</evidence>
<evidence type="ECO:0000313" key="2">
    <source>
        <dbReference type="Proteomes" id="UP000265361"/>
    </source>
</evidence>
<dbReference type="Proteomes" id="UP000265361">
    <property type="component" value="Unassembled WGS sequence"/>
</dbReference>
<protein>
    <submittedName>
        <fullName evidence="1">Uncharacterized protein</fullName>
    </submittedName>
</protein>
<dbReference type="EMBL" id="QWED01000133">
    <property type="protein sequence ID" value="RIJ14183.1"/>
    <property type="molecule type" value="Genomic_DNA"/>
</dbReference>
<sequence length="190" mass="21235">MTALTRLDFSDSIGADGKPAHPRTMTLDGVDADAAIAVVTTPGAQCAPFFDRPAFLRSLLGEGPSRVDDLPEGRIGILSCSSCGDPYCGFHAADLVFDDDRVLWRGLRFEWPDGMWTSSTPRFPRRTRRLLGLGRRRAEEQKQETETERVVEPWASMGADRVLEFAFDRTAYEATIREELVRELAREQLG</sequence>
<dbReference type="RefSeq" id="WP_248873691.1">
    <property type="nucleotide sequence ID" value="NZ_CP086346.1"/>
</dbReference>
<organism evidence="1 2">
    <name type="scientific">Clavibacter nebraskensis</name>
    <dbReference type="NCBI Taxonomy" id="31963"/>
    <lineage>
        <taxon>Bacteria</taxon>
        <taxon>Bacillati</taxon>
        <taxon>Actinomycetota</taxon>
        <taxon>Actinomycetes</taxon>
        <taxon>Micrococcales</taxon>
        <taxon>Microbacteriaceae</taxon>
        <taxon>Clavibacter</taxon>
    </lineage>
</organism>
<proteinExistence type="predicted"/>
<reference evidence="1 2" key="1">
    <citation type="submission" date="2018-08" db="EMBL/GenBank/DDBJ databases">
        <title>Genome Sequence of Clavibacter michiganensis Subspecies type strains, and the Atypical Peach-Colored Strains Isolated from Tomato.</title>
        <authorList>
            <person name="Osdaghi E."/>
            <person name="Portier P."/>
            <person name="Briand M."/>
            <person name="Jacques M.-A."/>
        </authorList>
    </citation>
    <scope>NUCLEOTIDE SEQUENCE [LARGE SCALE GENOMIC DNA]</scope>
    <source>
        <strain evidence="1 2">CFBP 7577</strain>
    </source>
</reference>